<name>A0A1C3YVB8_9ENTR</name>
<evidence type="ECO:0000256" key="3">
    <source>
        <dbReference type="ARBA" id="ARBA00022741"/>
    </source>
</evidence>
<dbReference type="InterPro" id="IPR015860">
    <property type="entry name" value="ABC_transpr_TagH-like"/>
</dbReference>
<dbReference type="GO" id="GO:0005524">
    <property type="term" value="F:ATP binding"/>
    <property type="evidence" value="ECO:0007669"/>
    <property type="project" value="UniProtKB-KW"/>
</dbReference>
<dbReference type="InterPro" id="IPR027417">
    <property type="entry name" value="P-loop_NTPase"/>
</dbReference>
<dbReference type="Proteomes" id="UP000198975">
    <property type="component" value="Unassembled WGS sequence"/>
</dbReference>
<keyword evidence="2" id="KW-0813">Transport</keyword>
<dbReference type="GO" id="GO:0140359">
    <property type="term" value="F:ABC-type transporter activity"/>
    <property type="evidence" value="ECO:0007669"/>
    <property type="project" value="InterPro"/>
</dbReference>
<keyword evidence="7" id="KW-1185">Reference proteome</keyword>
<dbReference type="AlphaFoldDB" id="A0A1C3YVB8"/>
<dbReference type="OrthoDB" id="9778870at2"/>
<evidence type="ECO:0000313" key="6">
    <source>
        <dbReference type="EMBL" id="SCB74056.1"/>
    </source>
</evidence>
<dbReference type="PROSITE" id="PS50893">
    <property type="entry name" value="ABC_TRANSPORTER_2"/>
    <property type="match status" value="1"/>
</dbReference>
<proteinExistence type="inferred from homology"/>
<evidence type="ECO:0000256" key="2">
    <source>
        <dbReference type="ARBA" id="ARBA00022448"/>
    </source>
</evidence>
<evidence type="ECO:0000256" key="4">
    <source>
        <dbReference type="ARBA" id="ARBA00022840"/>
    </source>
</evidence>
<dbReference type="GO" id="GO:0016020">
    <property type="term" value="C:membrane"/>
    <property type="evidence" value="ECO:0007669"/>
    <property type="project" value="InterPro"/>
</dbReference>
<comment type="similarity">
    <text evidence="1">Belongs to the ABC transporter superfamily.</text>
</comment>
<dbReference type="GO" id="GO:0016887">
    <property type="term" value="F:ATP hydrolysis activity"/>
    <property type="evidence" value="ECO:0007669"/>
    <property type="project" value="InterPro"/>
</dbReference>
<protein>
    <submittedName>
        <fullName evidence="6">ABC-2 type transport system ATP-binding protein</fullName>
    </submittedName>
</protein>
<dbReference type="PANTHER" id="PTHR46743">
    <property type="entry name" value="TEICHOIC ACIDS EXPORT ATP-BINDING PROTEIN TAGH"/>
    <property type="match status" value="1"/>
</dbReference>
<dbReference type="InterPro" id="IPR003439">
    <property type="entry name" value="ABC_transporter-like_ATP-bd"/>
</dbReference>
<accession>A0A1C3YVB8</accession>
<evidence type="ECO:0000259" key="5">
    <source>
        <dbReference type="PROSITE" id="PS50893"/>
    </source>
</evidence>
<keyword evidence="3" id="KW-0547">Nucleotide-binding</keyword>
<keyword evidence="4 6" id="KW-0067">ATP-binding</keyword>
<dbReference type="Pfam" id="PF00005">
    <property type="entry name" value="ABC_tran"/>
    <property type="match status" value="1"/>
</dbReference>
<evidence type="ECO:0000313" key="7">
    <source>
        <dbReference type="Proteomes" id="UP000198975"/>
    </source>
</evidence>
<dbReference type="InterPro" id="IPR003593">
    <property type="entry name" value="AAA+_ATPase"/>
</dbReference>
<dbReference type="EMBL" id="FMAY01000001">
    <property type="protein sequence ID" value="SCB74056.1"/>
    <property type="molecule type" value="Genomic_DNA"/>
</dbReference>
<dbReference type="SMART" id="SM00382">
    <property type="entry name" value="AAA"/>
    <property type="match status" value="1"/>
</dbReference>
<dbReference type="RefSeq" id="WP_061494104.1">
    <property type="nucleotide sequence ID" value="NZ_CP115659.1"/>
</dbReference>
<dbReference type="SUPFAM" id="SSF52540">
    <property type="entry name" value="P-loop containing nucleoside triphosphate hydrolases"/>
    <property type="match status" value="1"/>
</dbReference>
<dbReference type="Gene3D" id="3.40.50.300">
    <property type="entry name" value="P-loop containing nucleotide triphosphate hydrolases"/>
    <property type="match status" value="1"/>
</dbReference>
<evidence type="ECO:0000256" key="1">
    <source>
        <dbReference type="ARBA" id="ARBA00005417"/>
    </source>
</evidence>
<gene>
    <name evidence="6" type="ORF">GA0061071_101173</name>
</gene>
<feature type="domain" description="ABC transporter" evidence="5">
    <location>
        <begin position="23"/>
        <end position="241"/>
    </location>
</feature>
<sequence>MKKTVEFKNVELLVPEAERPQSLKSLILNFRDVNRKKRKILSIPHFVANEGDKICVVGRNGNGKTTFLKVLSGIYPVSCGTVWTEKKPTVVLAAGIGLEEELSVAENINLSLIIKNVKKNDIPILAESILDFCELSDDRYKQYKHLSTGFKSRLAFAIAISEKPDILVLDEVLGGGDEFFMKKANAKLMDTINISSTAFIATHAPDQMLGVCNRLVMIDKGQVLFDGPFEEGVKFYRSCYE</sequence>
<reference evidence="7" key="1">
    <citation type="submission" date="2016-08" db="EMBL/GenBank/DDBJ databases">
        <authorList>
            <person name="Varghese N."/>
            <person name="Submissions Spin"/>
        </authorList>
    </citation>
    <scope>NUCLEOTIDE SEQUENCE [LARGE SCALE GENOMIC DNA]</scope>
    <source>
        <strain evidence="7">REICA_082</strain>
    </source>
</reference>
<organism evidence="6 7">
    <name type="scientific">Kosakonia oryzendophytica</name>
    <dbReference type="NCBI Taxonomy" id="1005665"/>
    <lineage>
        <taxon>Bacteria</taxon>
        <taxon>Pseudomonadati</taxon>
        <taxon>Pseudomonadota</taxon>
        <taxon>Gammaproteobacteria</taxon>
        <taxon>Enterobacterales</taxon>
        <taxon>Enterobacteriaceae</taxon>
        <taxon>Kosakonia</taxon>
    </lineage>
</organism>
<dbReference type="PANTHER" id="PTHR46743:SF2">
    <property type="entry name" value="TEICHOIC ACIDS EXPORT ATP-BINDING PROTEIN TAGH"/>
    <property type="match status" value="1"/>
</dbReference>
<dbReference type="InterPro" id="IPR050683">
    <property type="entry name" value="Bact_Polysacc_Export_ATP-bd"/>
</dbReference>
<dbReference type="CDD" id="cd03220">
    <property type="entry name" value="ABC_KpsT_Wzt"/>
    <property type="match status" value="1"/>
</dbReference>